<keyword evidence="7 8" id="KW-0472">Membrane</keyword>
<keyword evidence="10" id="KW-1185">Reference proteome</keyword>
<gene>
    <name evidence="11" type="primary">LOC111084389</name>
</gene>
<keyword evidence="6" id="KW-1133">Transmembrane helix</keyword>
<evidence type="ECO:0000256" key="6">
    <source>
        <dbReference type="ARBA" id="ARBA00022989"/>
    </source>
</evidence>
<evidence type="ECO:0000256" key="4">
    <source>
        <dbReference type="ARBA" id="ARBA00022692"/>
    </source>
</evidence>
<dbReference type="Gene3D" id="1.50.40.10">
    <property type="entry name" value="Mitochondrial carrier domain"/>
    <property type="match status" value="1"/>
</dbReference>
<comment type="similarity">
    <text evidence="2 9">Belongs to the mitochondrial carrier (TC 2.A.29) family.</text>
</comment>
<dbReference type="PROSITE" id="PS50920">
    <property type="entry name" value="SOLCAR"/>
    <property type="match status" value="1"/>
</dbReference>
<dbReference type="Proteomes" id="UP000694941">
    <property type="component" value="Unplaced"/>
</dbReference>
<dbReference type="SUPFAM" id="SSF103506">
    <property type="entry name" value="Mitochondrial carrier"/>
    <property type="match status" value="1"/>
</dbReference>
<comment type="subcellular location">
    <subcellularLocation>
        <location evidence="1">Membrane</location>
        <topology evidence="1">Multi-pass membrane protein</topology>
    </subcellularLocation>
</comment>
<protein>
    <submittedName>
        <fullName evidence="11">Mitochondrial dicarboxylate carrier-like</fullName>
    </submittedName>
</protein>
<keyword evidence="4 8" id="KW-0812">Transmembrane</keyword>
<evidence type="ECO:0000256" key="5">
    <source>
        <dbReference type="ARBA" id="ARBA00022737"/>
    </source>
</evidence>
<keyword evidence="3 9" id="KW-0813">Transport</keyword>
<feature type="non-terminal residue" evidence="11">
    <location>
        <position position="1"/>
    </location>
</feature>
<organism evidence="10 11">
    <name type="scientific">Limulus polyphemus</name>
    <name type="common">Atlantic horseshoe crab</name>
    <dbReference type="NCBI Taxonomy" id="6850"/>
    <lineage>
        <taxon>Eukaryota</taxon>
        <taxon>Metazoa</taxon>
        <taxon>Ecdysozoa</taxon>
        <taxon>Arthropoda</taxon>
        <taxon>Chelicerata</taxon>
        <taxon>Merostomata</taxon>
        <taxon>Xiphosura</taxon>
        <taxon>Limulidae</taxon>
        <taxon>Limulus</taxon>
    </lineage>
</organism>
<dbReference type="GeneID" id="111084389"/>
<dbReference type="InterPro" id="IPR050391">
    <property type="entry name" value="Mito_Metabolite_Transporter"/>
</dbReference>
<accession>A0ABM1RZL9</accession>
<evidence type="ECO:0000256" key="8">
    <source>
        <dbReference type="PROSITE-ProRule" id="PRU00282"/>
    </source>
</evidence>
<evidence type="ECO:0000313" key="11">
    <source>
        <dbReference type="RefSeq" id="XP_022236824.1"/>
    </source>
</evidence>
<evidence type="ECO:0000256" key="7">
    <source>
        <dbReference type="ARBA" id="ARBA00023136"/>
    </source>
</evidence>
<dbReference type="InterPro" id="IPR018108">
    <property type="entry name" value="MCP_transmembrane"/>
</dbReference>
<evidence type="ECO:0000313" key="10">
    <source>
        <dbReference type="Proteomes" id="UP000694941"/>
    </source>
</evidence>
<keyword evidence="5" id="KW-0677">Repeat</keyword>
<name>A0ABM1RZL9_LIMPO</name>
<evidence type="ECO:0000256" key="1">
    <source>
        <dbReference type="ARBA" id="ARBA00004141"/>
    </source>
</evidence>
<dbReference type="PANTHER" id="PTHR45618">
    <property type="entry name" value="MITOCHONDRIAL DICARBOXYLATE CARRIER-RELATED"/>
    <property type="match status" value="1"/>
</dbReference>
<proteinExistence type="inferred from homology"/>
<evidence type="ECO:0000256" key="2">
    <source>
        <dbReference type="ARBA" id="ARBA00006375"/>
    </source>
</evidence>
<dbReference type="RefSeq" id="XP_022236824.1">
    <property type="nucleotide sequence ID" value="XM_022381116.1"/>
</dbReference>
<reference evidence="11" key="1">
    <citation type="submission" date="2025-08" db="UniProtKB">
        <authorList>
            <consortium name="RefSeq"/>
        </authorList>
    </citation>
    <scope>IDENTIFICATION</scope>
    <source>
        <tissue evidence="11">Muscle</tissue>
    </source>
</reference>
<dbReference type="Pfam" id="PF00153">
    <property type="entry name" value="Mito_carr"/>
    <property type="match status" value="1"/>
</dbReference>
<sequence>VHLQTQQEGKLSLVRNTINIVRYQGILALYNGLSASLLRQLTYSTTRFGIYEVVKQNATKPGEPLPFYKKVMFAAVAGAAGGFVGTPGDMVNVR</sequence>
<dbReference type="InterPro" id="IPR023395">
    <property type="entry name" value="MCP_dom_sf"/>
</dbReference>
<feature type="repeat" description="Solcar" evidence="8">
    <location>
        <begin position="1"/>
        <end position="57"/>
    </location>
</feature>
<evidence type="ECO:0000256" key="9">
    <source>
        <dbReference type="RuleBase" id="RU000488"/>
    </source>
</evidence>
<evidence type="ECO:0000256" key="3">
    <source>
        <dbReference type="ARBA" id="ARBA00022448"/>
    </source>
</evidence>